<accession>A0ABS4IYF2</accession>
<dbReference type="Pfam" id="PF08970">
    <property type="entry name" value="Sda"/>
    <property type="match status" value="1"/>
</dbReference>
<protein>
    <submittedName>
        <fullName evidence="1">Developmental checkpoint coupling sporulation initiation to replication initiation</fullName>
    </submittedName>
</protein>
<dbReference type="InterPro" id="IPR015064">
    <property type="entry name" value="Sda"/>
</dbReference>
<organism evidence="1 2">
    <name type="scientific">Paenibacillus eucommiae</name>
    <dbReference type="NCBI Taxonomy" id="1355755"/>
    <lineage>
        <taxon>Bacteria</taxon>
        <taxon>Bacillati</taxon>
        <taxon>Bacillota</taxon>
        <taxon>Bacilli</taxon>
        <taxon>Bacillales</taxon>
        <taxon>Paenibacillaceae</taxon>
        <taxon>Paenibacillus</taxon>
    </lineage>
</organism>
<sequence length="54" mass="6428">MIRMKVMSDEALIESYYQAVELQLEIDFIDLLLAEIQRRKLNLVIQEKSKAHLH</sequence>
<dbReference type="Gene3D" id="1.10.287.1100">
    <property type="entry name" value="Sporulation inhibitor A"/>
    <property type="match status" value="1"/>
</dbReference>
<dbReference type="EMBL" id="JAGGLB010000011">
    <property type="protein sequence ID" value="MBP1992011.1"/>
    <property type="molecule type" value="Genomic_DNA"/>
</dbReference>
<gene>
    <name evidence="1" type="ORF">J2Z66_003619</name>
</gene>
<dbReference type="InterPro" id="IPR036916">
    <property type="entry name" value="Sda_sf"/>
</dbReference>
<evidence type="ECO:0000313" key="2">
    <source>
        <dbReference type="Proteomes" id="UP001519287"/>
    </source>
</evidence>
<name>A0ABS4IYF2_9BACL</name>
<dbReference type="SUPFAM" id="SSF100985">
    <property type="entry name" value="Sporulation inhibitor Sda"/>
    <property type="match status" value="1"/>
</dbReference>
<comment type="caution">
    <text evidence="1">The sequence shown here is derived from an EMBL/GenBank/DDBJ whole genome shotgun (WGS) entry which is preliminary data.</text>
</comment>
<evidence type="ECO:0000313" key="1">
    <source>
        <dbReference type="EMBL" id="MBP1992011.1"/>
    </source>
</evidence>
<dbReference type="Proteomes" id="UP001519287">
    <property type="component" value="Unassembled WGS sequence"/>
</dbReference>
<reference evidence="1 2" key="1">
    <citation type="submission" date="2021-03" db="EMBL/GenBank/DDBJ databases">
        <title>Genomic Encyclopedia of Type Strains, Phase IV (KMG-IV): sequencing the most valuable type-strain genomes for metagenomic binning, comparative biology and taxonomic classification.</title>
        <authorList>
            <person name="Goeker M."/>
        </authorList>
    </citation>
    <scope>NUCLEOTIDE SEQUENCE [LARGE SCALE GENOMIC DNA]</scope>
    <source>
        <strain evidence="1 2">DSM 26048</strain>
    </source>
</reference>
<proteinExistence type="predicted"/>
<keyword evidence="2" id="KW-1185">Reference proteome</keyword>